<dbReference type="InterPro" id="IPR039728">
    <property type="entry name" value="GLG1"/>
</dbReference>
<dbReference type="RefSeq" id="WP_068005369.1">
    <property type="nucleotide sequence ID" value="NZ_FOFM01000002.1"/>
</dbReference>
<comment type="caution">
    <text evidence="2">The sequence shown here is derived from an EMBL/GenBank/DDBJ whole genome shotgun (WGS) entry which is preliminary data.</text>
</comment>
<evidence type="ECO:0000256" key="1">
    <source>
        <dbReference type="SAM" id="SignalP"/>
    </source>
</evidence>
<protein>
    <submittedName>
        <fullName evidence="2">Cysteine rich repeat protein</fullName>
    </submittedName>
</protein>
<dbReference type="AlphaFoldDB" id="A0A165YTT9"/>
<dbReference type="PATRIC" id="fig|989403.3.peg.2118"/>
<dbReference type="Proteomes" id="UP000076577">
    <property type="component" value="Unassembled WGS sequence"/>
</dbReference>
<keyword evidence="1" id="KW-0732">Signal</keyword>
<gene>
    <name evidence="2" type="ORF">PsAD2_01979</name>
</gene>
<feature type="chain" id="PRO_5007869597" evidence="1">
    <location>
        <begin position="23"/>
        <end position="141"/>
    </location>
</feature>
<dbReference type="Pfam" id="PF00839">
    <property type="entry name" value="Cys_rich_FGFR"/>
    <property type="match status" value="1"/>
</dbReference>
<proteinExistence type="predicted"/>
<keyword evidence="3" id="KW-1185">Reference proteome</keyword>
<dbReference type="STRING" id="989403.SAMN05421798_102728"/>
<reference evidence="2 3" key="1">
    <citation type="journal article" date="2016" name="Front. Microbiol.">
        <title>Comparative Genomic Analysis Reveals a Diverse Repertoire of Genes Involved in Prokaryote-Eukaryote Interactions within the Pseudovibrio Genus.</title>
        <authorList>
            <person name="Romano S."/>
            <person name="Fernandez-Guerra A."/>
            <person name="Reen F.J."/>
            <person name="Glockner F.O."/>
            <person name="Crowley S.P."/>
            <person name="O'Sullivan O."/>
            <person name="Cotter P.D."/>
            <person name="Adams C."/>
            <person name="Dobson A.D."/>
            <person name="O'Gara F."/>
        </authorList>
    </citation>
    <scope>NUCLEOTIDE SEQUENCE [LARGE SCALE GENOMIC DNA]</scope>
    <source>
        <strain evidence="2 3">Ad2</strain>
    </source>
</reference>
<evidence type="ECO:0000313" key="3">
    <source>
        <dbReference type="Proteomes" id="UP000076577"/>
    </source>
</evidence>
<sequence>MIKFIGSIFISLVFMTLAFSHAALSNEPAPGVLEACETEITSYCEKVNPGNGRLFACMYAHEDQLSAQCANSIDDFADAMDLLFANANEALAICAPDIETQCSEVDMGGGRILTCLKENQANVSTGCQEVIEAFGEQYGVN</sequence>
<dbReference type="GO" id="GO:0016020">
    <property type="term" value="C:membrane"/>
    <property type="evidence" value="ECO:0007669"/>
    <property type="project" value="InterPro"/>
</dbReference>
<dbReference type="InterPro" id="IPR001893">
    <property type="entry name" value="Cys-rich_GLG1_repeat"/>
</dbReference>
<organism evidence="2 3">
    <name type="scientific">Pseudovibrio axinellae</name>
    <dbReference type="NCBI Taxonomy" id="989403"/>
    <lineage>
        <taxon>Bacteria</taxon>
        <taxon>Pseudomonadati</taxon>
        <taxon>Pseudomonadota</taxon>
        <taxon>Alphaproteobacteria</taxon>
        <taxon>Hyphomicrobiales</taxon>
        <taxon>Stappiaceae</taxon>
        <taxon>Pseudovibrio</taxon>
    </lineage>
</organism>
<name>A0A165YTT9_9HYPH</name>
<evidence type="ECO:0000313" key="2">
    <source>
        <dbReference type="EMBL" id="KZL19228.1"/>
    </source>
</evidence>
<dbReference type="OrthoDB" id="7060861at2"/>
<feature type="signal peptide" evidence="1">
    <location>
        <begin position="1"/>
        <end position="22"/>
    </location>
</feature>
<dbReference type="PANTHER" id="PTHR11884:SF1">
    <property type="entry name" value="GOLGI APPARATUS PROTEIN 1"/>
    <property type="match status" value="1"/>
</dbReference>
<dbReference type="PANTHER" id="PTHR11884">
    <property type="entry name" value="SELECTIN LIGAND RELATED"/>
    <property type="match status" value="1"/>
</dbReference>
<dbReference type="EMBL" id="LMCB01000015">
    <property type="protein sequence ID" value="KZL19228.1"/>
    <property type="molecule type" value="Genomic_DNA"/>
</dbReference>
<accession>A0A165YTT9</accession>